<dbReference type="AlphaFoldDB" id="A0A7J6RDX1"/>
<keyword evidence="2" id="KW-0813">Transport</keyword>
<dbReference type="PANTHER" id="PTHR10110:SF86">
    <property type="entry name" value="SODIUM_HYDROGEN EXCHANGER 7"/>
    <property type="match status" value="1"/>
</dbReference>
<evidence type="ECO:0000256" key="6">
    <source>
        <dbReference type="ARBA" id="ARBA00023053"/>
    </source>
</evidence>
<sequence length="510" mass="55046">MINALRPWICCIGISLSFIPVVAATDDQPALVGESSGSPLGIFYFLLAFTLGCLTLKILSRYAPDLPYTVMVFLEGLLFAVLAEKNWLPDEIREAIEMWLGIDPHLFLILFLPVLLFNECMELDTQLVKKIFKQAVVLATVGVLMSVVAIGTAQYYLIAPGLGLSPSWNLYTCLCLGSILSATDPVAVVTLLHHLGVSPVLTNQVSGESILNDGTAMVVYTLFANLEVGARYTPIGLIMFMLKMCILGPIIGVVVGGVALICLSRTNRTVGHQGHVDGTIQLGVTIIAAYGSYYVADEMMGSSGVLAVSFAGYTMAASMKPLLVSSETIRSVWNAIEFVGNTLVFFLSGGLLGQALVRSVRDNSASFTAVGAMYLVMLVTRSVMLLLLWPLLGRIGPKIDWRSLTVISWGGLRGAVALSLAVMVTKSEEAFPDVRLREELMFIVGGCACLTLLINATTAHALVNFLGFTKLTTSKRILLKNVDLSIAEAAREMYDELLVDDEVLRTSCPK</sequence>
<feature type="transmembrane region" description="Helical" evidence="10">
    <location>
        <begin position="440"/>
        <end position="466"/>
    </location>
</feature>
<evidence type="ECO:0000256" key="9">
    <source>
        <dbReference type="ARBA" id="ARBA00023201"/>
    </source>
</evidence>
<feature type="transmembrane region" description="Helical" evidence="10">
    <location>
        <begin position="404"/>
        <end position="425"/>
    </location>
</feature>
<dbReference type="GO" id="GO:0005886">
    <property type="term" value="C:plasma membrane"/>
    <property type="evidence" value="ECO:0007669"/>
    <property type="project" value="UniProtKB-SubCell"/>
</dbReference>
<feature type="transmembrane region" description="Helical" evidence="10">
    <location>
        <begin position="66"/>
        <end position="83"/>
    </location>
</feature>
<name>A0A7J6RDX1_PEROL</name>
<dbReference type="GO" id="GO:0015386">
    <property type="term" value="F:potassium:proton antiporter activity"/>
    <property type="evidence" value="ECO:0007669"/>
    <property type="project" value="TreeGrafter"/>
</dbReference>
<evidence type="ECO:0000256" key="2">
    <source>
        <dbReference type="ARBA" id="ARBA00022448"/>
    </source>
</evidence>
<feature type="domain" description="Cation/H+ exchanger transmembrane" evidence="12">
    <location>
        <begin position="48"/>
        <end position="463"/>
    </location>
</feature>
<keyword evidence="3" id="KW-1003">Cell membrane</keyword>
<gene>
    <name evidence="13" type="primary">SLC9C1_4</name>
    <name evidence="13" type="ORF">FOZ63_031095</name>
</gene>
<keyword evidence="4 10" id="KW-0812">Transmembrane</keyword>
<evidence type="ECO:0000313" key="13">
    <source>
        <dbReference type="EMBL" id="KAF4718206.1"/>
    </source>
</evidence>
<reference evidence="13 14" key="1">
    <citation type="submission" date="2020-04" db="EMBL/GenBank/DDBJ databases">
        <title>Perkinsus olseni comparative genomics.</title>
        <authorList>
            <person name="Bogema D.R."/>
        </authorList>
    </citation>
    <scope>NUCLEOTIDE SEQUENCE [LARGE SCALE GENOMIC DNA]</scope>
    <source>
        <strain evidence="13 14">ATCC PRA-207</strain>
    </source>
</reference>
<dbReference type="OMA" id="LEWHTFR"/>
<evidence type="ECO:0000259" key="12">
    <source>
        <dbReference type="Pfam" id="PF00999"/>
    </source>
</evidence>
<keyword evidence="6" id="KW-0915">Sodium</keyword>
<keyword evidence="7" id="KW-0406">Ion transport</keyword>
<evidence type="ECO:0000256" key="1">
    <source>
        <dbReference type="ARBA" id="ARBA00004651"/>
    </source>
</evidence>
<feature type="transmembrane region" description="Helical" evidence="10">
    <location>
        <begin position="40"/>
        <end position="59"/>
    </location>
</feature>
<keyword evidence="14" id="KW-1185">Reference proteome</keyword>
<dbReference type="GO" id="GO:0051453">
    <property type="term" value="P:regulation of intracellular pH"/>
    <property type="evidence" value="ECO:0007669"/>
    <property type="project" value="TreeGrafter"/>
</dbReference>
<feature type="transmembrane region" description="Helical" evidence="10">
    <location>
        <begin position="136"/>
        <end position="158"/>
    </location>
</feature>
<feature type="transmembrane region" description="Helical" evidence="10">
    <location>
        <begin position="335"/>
        <end position="357"/>
    </location>
</feature>
<feature type="chain" id="PRO_5029636233" evidence="11">
    <location>
        <begin position="25"/>
        <end position="510"/>
    </location>
</feature>
<evidence type="ECO:0000256" key="10">
    <source>
        <dbReference type="SAM" id="Phobius"/>
    </source>
</evidence>
<keyword evidence="9" id="KW-0739">Sodium transport</keyword>
<evidence type="ECO:0000256" key="7">
    <source>
        <dbReference type="ARBA" id="ARBA00023065"/>
    </source>
</evidence>
<dbReference type="EMBL" id="JABANO010026623">
    <property type="protein sequence ID" value="KAF4718206.1"/>
    <property type="molecule type" value="Genomic_DNA"/>
</dbReference>
<feature type="signal peptide" evidence="11">
    <location>
        <begin position="1"/>
        <end position="24"/>
    </location>
</feature>
<feature type="transmembrane region" description="Helical" evidence="10">
    <location>
        <begin position="95"/>
        <end position="116"/>
    </location>
</feature>
<dbReference type="Proteomes" id="UP000553632">
    <property type="component" value="Unassembled WGS sequence"/>
</dbReference>
<dbReference type="Pfam" id="PF00999">
    <property type="entry name" value="Na_H_Exchanger"/>
    <property type="match status" value="1"/>
</dbReference>
<dbReference type="InterPro" id="IPR018422">
    <property type="entry name" value="Cation/H_exchanger_CPA1"/>
</dbReference>
<evidence type="ECO:0000256" key="11">
    <source>
        <dbReference type="SAM" id="SignalP"/>
    </source>
</evidence>
<dbReference type="InterPro" id="IPR006153">
    <property type="entry name" value="Cation/H_exchanger_TM"/>
</dbReference>
<keyword evidence="5 10" id="KW-1133">Transmembrane helix</keyword>
<comment type="subcellular location">
    <subcellularLocation>
        <location evidence="1">Cell membrane</location>
        <topology evidence="1">Multi-pass membrane protein</topology>
    </subcellularLocation>
</comment>
<dbReference type="Gene3D" id="6.10.140.1330">
    <property type="match status" value="1"/>
</dbReference>
<feature type="transmembrane region" description="Helical" evidence="10">
    <location>
        <begin position="302"/>
        <end position="323"/>
    </location>
</feature>
<evidence type="ECO:0000256" key="4">
    <source>
        <dbReference type="ARBA" id="ARBA00022692"/>
    </source>
</evidence>
<dbReference type="GO" id="GO:0015385">
    <property type="term" value="F:sodium:proton antiporter activity"/>
    <property type="evidence" value="ECO:0007669"/>
    <property type="project" value="InterPro"/>
</dbReference>
<feature type="non-terminal residue" evidence="13">
    <location>
        <position position="510"/>
    </location>
</feature>
<protein>
    <submittedName>
        <fullName evidence="13">Sodium hydrogen exchanger</fullName>
    </submittedName>
</protein>
<evidence type="ECO:0000256" key="5">
    <source>
        <dbReference type="ARBA" id="ARBA00022989"/>
    </source>
</evidence>
<accession>A0A7J6RDX1</accession>
<organism evidence="13 14">
    <name type="scientific">Perkinsus olseni</name>
    <name type="common">Perkinsus atlanticus</name>
    <dbReference type="NCBI Taxonomy" id="32597"/>
    <lineage>
        <taxon>Eukaryota</taxon>
        <taxon>Sar</taxon>
        <taxon>Alveolata</taxon>
        <taxon>Perkinsozoa</taxon>
        <taxon>Perkinsea</taxon>
        <taxon>Perkinsida</taxon>
        <taxon>Perkinsidae</taxon>
        <taxon>Perkinsus</taxon>
    </lineage>
</organism>
<dbReference type="PANTHER" id="PTHR10110">
    <property type="entry name" value="SODIUM/HYDROGEN EXCHANGER"/>
    <property type="match status" value="1"/>
</dbReference>
<proteinExistence type="predicted"/>
<keyword evidence="11" id="KW-0732">Signal</keyword>
<evidence type="ECO:0000256" key="3">
    <source>
        <dbReference type="ARBA" id="ARBA00022475"/>
    </source>
</evidence>
<feature type="transmembrane region" description="Helical" evidence="10">
    <location>
        <begin position="369"/>
        <end position="392"/>
    </location>
</feature>
<feature type="transmembrane region" description="Helical" evidence="10">
    <location>
        <begin position="235"/>
        <end position="263"/>
    </location>
</feature>
<dbReference type="GO" id="GO:0098719">
    <property type="term" value="P:sodium ion import across plasma membrane"/>
    <property type="evidence" value="ECO:0007669"/>
    <property type="project" value="TreeGrafter"/>
</dbReference>
<keyword evidence="8 10" id="KW-0472">Membrane</keyword>
<feature type="transmembrane region" description="Helical" evidence="10">
    <location>
        <begin position="275"/>
        <end position="296"/>
    </location>
</feature>
<comment type="caution">
    <text evidence="13">The sequence shown here is derived from an EMBL/GenBank/DDBJ whole genome shotgun (WGS) entry which is preliminary data.</text>
</comment>
<evidence type="ECO:0000313" key="14">
    <source>
        <dbReference type="Proteomes" id="UP000553632"/>
    </source>
</evidence>
<evidence type="ECO:0000256" key="8">
    <source>
        <dbReference type="ARBA" id="ARBA00023136"/>
    </source>
</evidence>